<dbReference type="Gene3D" id="3.30.160.160">
    <property type="entry name" value="YegP-like"/>
    <property type="match status" value="1"/>
</dbReference>
<dbReference type="Proteomes" id="UP000231453">
    <property type="component" value="Unassembled WGS sequence"/>
</dbReference>
<evidence type="ECO:0000313" key="2">
    <source>
        <dbReference type="EMBL" id="PIZ96771.1"/>
    </source>
</evidence>
<dbReference type="InterPro" id="IPR036913">
    <property type="entry name" value="YegP-like_sf"/>
</dbReference>
<dbReference type="Pfam" id="PF07411">
    <property type="entry name" value="DUF1508"/>
    <property type="match status" value="1"/>
</dbReference>
<name>A0A2M7VBX6_9BACT</name>
<reference evidence="3" key="1">
    <citation type="submission" date="2017-09" db="EMBL/GenBank/DDBJ databases">
        <title>Depth-based differentiation of microbial function through sediment-hosted aquifers and enrichment of novel symbionts in the deep terrestrial subsurface.</title>
        <authorList>
            <person name="Probst A.J."/>
            <person name="Ladd B."/>
            <person name="Jarett J.K."/>
            <person name="Geller-Mcgrath D.E."/>
            <person name="Sieber C.M.K."/>
            <person name="Emerson J.B."/>
            <person name="Anantharaman K."/>
            <person name="Thomas B.C."/>
            <person name="Malmstrom R."/>
            <person name="Stieglmeier M."/>
            <person name="Klingl A."/>
            <person name="Woyke T."/>
            <person name="Ryan C.M."/>
            <person name="Banfield J.F."/>
        </authorList>
    </citation>
    <scope>NUCLEOTIDE SEQUENCE [LARGE SCALE GENOMIC DNA]</scope>
</reference>
<organism evidence="2 3">
    <name type="scientific">Candidatus Magasanikbacteria bacterium CG_4_10_14_0_2_um_filter_33_14</name>
    <dbReference type="NCBI Taxonomy" id="1974636"/>
    <lineage>
        <taxon>Bacteria</taxon>
        <taxon>Candidatus Magasanikiibacteriota</taxon>
    </lineage>
</organism>
<comment type="caution">
    <text evidence="2">The sequence shown here is derived from an EMBL/GenBank/DDBJ whole genome shotgun (WGS) entry which is preliminary data.</text>
</comment>
<sequence length="61" mass="7089">MATYFVRKDSRGDYYWVLRSDKNYKIVTMSSESYESKAGALHSIEWTKLNAKDAGFKDETV</sequence>
<dbReference type="EMBL" id="PFPL01000007">
    <property type="protein sequence ID" value="PIZ96771.1"/>
    <property type="molecule type" value="Genomic_DNA"/>
</dbReference>
<dbReference type="SUPFAM" id="SSF160113">
    <property type="entry name" value="YegP-like"/>
    <property type="match status" value="1"/>
</dbReference>
<evidence type="ECO:0000313" key="3">
    <source>
        <dbReference type="Proteomes" id="UP000231453"/>
    </source>
</evidence>
<protein>
    <submittedName>
        <fullName evidence="2">DUF1508 domain-containing protein</fullName>
    </submittedName>
</protein>
<accession>A0A2M7VBX6</accession>
<evidence type="ECO:0000259" key="1">
    <source>
        <dbReference type="Pfam" id="PF07411"/>
    </source>
</evidence>
<dbReference type="AlphaFoldDB" id="A0A2M7VBX6"/>
<dbReference type="InterPro" id="IPR010879">
    <property type="entry name" value="DUF1508"/>
</dbReference>
<feature type="domain" description="DUF1508" evidence="1">
    <location>
        <begin position="9"/>
        <end position="58"/>
    </location>
</feature>
<gene>
    <name evidence="2" type="ORF">COX80_00535</name>
</gene>
<proteinExistence type="predicted"/>